<evidence type="ECO:0000313" key="1">
    <source>
        <dbReference type="EMBL" id="MTJ03830.1"/>
    </source>
</evidence>
<accession>A0A7C9HA88</accession>
<protein>
    <submittedName>
        <fullName evidence="1">Uncharacterized protein</fullName>
    </submittedName>
</protein>
<sequence length="87" mass="9792">MYRATADLDRVAVAVMGELTSKMSFWEEVIGPLLWVGRPIEARFRLVGCAVQRVWERPCEGRLQSAAISHATKALARVEFSLAFLQK</sequence>
<organism evidence="1 2">
    <name type="scientific">Sediminimonas qiaohouensis</name>
    <dbReference type="NCBI Taxonomy" id="552061"/>
    <lineage>
        <taxon>Bacteria</taxon>
        <taxon>Pseudomonadati</taxon>
        <taxon>Pseudomonadota</taxon>
        <taxon>Alphaproteobacteria</taxon>
        <taxon>Rhodobacterales</taxon>
        <taxon>Roseobacteraceae</taxon>
        <taxon>Sediminimonas</taxon>
    </lineage>
</organism>
<proteinExistence type="predicted"/>
<gene>
    <name evidence="1" type="ORF">FH759_03915</name>
</gene>
<dbReference type="EMBL" id="VENJ01000004">
    <property type="protein sequence ID" value="MTJ03830.1"/>
    <property type="molecule type" value="Genomic_DNA"/>
</dbReference>
<name>A0A7C9HA88_9RHOB</name>
<dbReference type="AlphaFoldDB" id="A0A7C9HA88"/>
<dbReference type="RefSeq" id="WP_273248405.1">
    <property type="nucleotide sequence ID" value="NZ_VENJ01000004.1"/>
</dbReference>
<reference evidence="1 2" key="1">
    <citation type="submission" date="2019-06" db="EMBL/GenBank/DDBJ databases">
        <title>Enrichment of Autotrophic Halophilic Microorganisms from Red Sea Brine Pool Using Microbial Electrosynthesis System.</title>
        <authorList>
            <person name="Alqahtani M.F."/>
            <person name="Bajracharya S."/>
            <person name="Katuri K.P."/>
            <person name="Ali M."/>
            <person name="Saikaly P.E."/>
        </authorList>
    </citation>
    <scope>NUCLEOTIDE SEQUENCE [LARGE SCALE GENOMIC DNA]</scope>
    <source>
        <strain evidence="1">MES6</strain>
    </source>
</reference>
<dbReference type="Proteomes" id="UP000483078">
    <property type="component" value="Unassembled WGS sequence"/>
</dbReference>
<comment type="caution">
    <text evidence="1">The sequence shown here is derived from an EMBL/GenBank/DDBJ whole genome shotgun (WGS) entry which is preliminary data.</text>
</comment>
<evidence type="ECO:0000313" key="2">
    <source>
        <dbReference type="Proteomes" id="UP000483078"/>
    </source>
</evidence>